<dbReference type="Proteomes" id="UP000813463">
    <property type="component" value="Chromosome 6"/>
</dbReference>
<accession>A0A9R0JTM8</accession>
<reference evidence="2" key="1">
    <citation type="journal article" date="2021" name="Nat. Commun.">
        <title>Genomic analyses provide insights into spinach domestication and the genetic basis of agronomic traits.</title>
        <authorList>
            <person name="Cai X."/>
            <person name="Sun X."/>
            <person name="Xu C."/>
            <person name="Sun H."/>
            <person name="Wang X."/>
            <person name="Ge C."/>
            <person name="Zhang Z."/>
            <person name="Wang Q."/>
            <person name="Fei Z."/>
            <person name="Jiao C."/>
            <person name="Wang Q."/>
        </authorList>
    </citation>
    <scope>NUCLEOTIDE SEQUENCE [LARGE SCALE GENOMIC DNA]</scope>
    <source>
        <strain evidence="2">cv. Varoflay</strain>
    </source>
</reference>
<keyword evidence="2" id="KW-1185">Reference proteome</keyword>
<dbReference type="KEGG" id="soe:110786357"/>
<protein>
    <recommendedName>
        <fullName evidence="4">Late embryogenesis abundant protein LEA-2 subgroup domain-containing protein</fullName>
    </recommendedName>
</protein>
<dbReference type="RefSeq" id="XP_021846594.1">
    <property type="nucleotide sequence ID" value="XM_021990902.1"/>
</dbReference>
<name>A0A9R0JTM8_SPIOL</name>
<keyword evidence="1" id="KW-0812">Transmembrane</keyword>
<dbReference type="OrthoDB" id="1745778at2759"/>
<reference evidence="3" key="2">
    <citation type="submission" date="2025-08" db="UniProtKB">
        <authorList>
            <consortium name="RefSeq"/>
        </authorList>
    </citation>
    <scope>IDENTIFICATION</scope>
    <source>
        <tissue evidence="3">Leaf</tissue>
    </source>
</reference>
<evidence type="ECO:0008006" key="4">
    <source>
        <dbReference type="Google" id="ProtNLM"/>
    </source>
</evidence>
<feature type="transmembrane region" description="Helical" evidence="1">
    <location>
        <begin position="20"/>
        <end position="44"/>
    </location>
</feature>
<organism evidence="2 3">
    <name type="scientific">Spinacia oleracea</name>
    <name type="common">Spinach</name>
    <dbReference type="NCBI Taxonomy" id="3562"/>
    <lineage>
        <taxon>Eukaryota</taxon>
        <taxon>Viridiplantae</taxon>
        <taxon>Streptophyta</taxon>
        <taxon>Embryophyta</taxon>
        <taxon>Tracheophyta</taxon>
        <taxon>Spermatophyta</taxon>
        <taxon>Magnoliopsida</taxon>
        <taxon>eudicotyledons</taxon>
        <taxon>Gunneridae</taxon>
        <taxon>Pentapetalae</taxon>
        <taxon>Caryophyllales</taxon>
        <taxon>Chenopodiaceae</taxon>
        <taxon>Chenopodioideae</taxon>
        <taxon>Anserineae</taxon>
        <taxon>Spinacia</taxon>
    </lineage>
</organism>
<dbReference type="InterPro" id="IPR055301">
    <property type="entry name" value="Lea14-like_2"/>
</dbReference>
<evidence type="ECO:0000313" key="3">
    <source>
        <dbReference type="RefSeq" id="XP_021846594.1"/>
    </source>
</evidence>
<dbReference type="AlphaFoldDB" id="A0A9R0JTM8"/>
<dbReference type="GeneID" id="110786357"/>
<keyword evidence="1" id="KW-0472">Membrane</keyword>
<gene>
    <name evidence="3" type="primary">LOC110786357</name>
</gene>
<evidence type="ECO:0000313" key="2">
    <source>
        <dbReference type="Proteomes" id="UP000813463"/>
    </source>
</evidence>
<proteinExistence type="predicted"/>
<keyword evidence="1" id="KW-1133">Transmembrane helix</keyword>
<dbReference type="PANTHER" id="PTHR31852">
    <property type="entry name" value="LATE EMBRYOGENESIS ABUNDANT (LEA) HYDROXYPROLINE-RICH GLYCOPROTEIN FAMILY"/>
    <property type="match status" value="1"/>
</dbReference>
<sequence>MVEPPAEPRIDIRWSRISKWIWTTIIEKLLILAAVCLFCFYLMYTPIKPTLSIKDVKIPTFTESEITSDATATFTVNFTGIVVNPPRHSVFTYSSSSVIASLFCSGQQVGSMIIPAKRVVANVNLIDVSISVDSLPVEEVKYISVMSVLKKEKPMLEMELKMKLVGKTTAVFWVFTRHVECVTQCRVWVVIEDGTLHRNDCV</sequence>
<evidence type="ECO:0000256" key="1">
    <source>
        <dbReference type="SAM" id="Phobius"/>
    </source>
</evidence>